<dbReference type="PANTHER" id="PTHR31987">
    <property type="entry name" value="GLUTAMINASE A-RELATED"/>
    <property type="match status" value="1"/>
</dbReference>
<evidence type="ECO:0000313" key="4">
    <source>
        <dbReference type="EMBL" id="PHH67709.1"/>
    </source>
</evidence>
<dbReference type="STRING" id="2004952.A0A2C5XCV0"/>
<dbReference type="InterPro" id="IPR033433">
    <property type="entry name" value="GtaA_N"/>
</dbReference>
<dbReference type="InterPro" id="IPR032514">
    <property type="entry name" value="GtaA_central"/>
</dbReference>
<dbReference type="Pfam" id="PF16335">
    <property type="entry name" value="GtaA_6_Hairpin"/>
    <property type="match status" value="1"/>
</dbReference>
<feature type="chain" id="PRO_5012089817" description="Glutaminase" evidence="1">
    <location>
        <begin position="22"/>
        <end position="695"/>
    </location>
</feature>
<accession>A0A2C5XCV0</accession>
<organism evidence="4 5">
    <name type="scientific">Ophiocordyceps camponoti-rufipedis</name>
    <dbReference type="NCBI Taxonomy" id="2004952"/>
    <lineage>
        <taxon>Eukaryota</taxon>
        <taxon>Fungi</taxon>
        <taxon>Dikarya</taxon>
        <taxon>Ascomycota</taxon>
        <taxon>Pezizomycotina</taxon>
        <taxon>Sordariomycetes</taxon>
        <taxon>Hypocreomycetidae</taxon>
        <taxon>Hypocreales</taxon>
        <taxon>Ophiocordycipitaceae</taxon>
        <taxon>Ophiocordyceps</taxon>
    </lineage>
</organism>
<keyword evidence="1" id="KW-0732">Signal</keyword>
<dbReference type="OrthoDB" id="431715at2759"/>
<protein>
    <recommendedName>
        <fullName evidence="6">Glutaminase</fullName>
    </recommendedName>
</protein>
<comment type="caution">
    <text evidence="4">The sequence shown here is derived from an EMBL/GenBank/DDBJ whole genome shotgun (WGS) entry which is preliminary data.</text>
</comment>
<dbReference type="GO" id="GO:0005975">
    <property type="term" value="P:carbohydrate metabolic process"/>
    <property type="evidence" value="ECO:0007669"/>
    <property type="project" value="InterPro"/>
</dbReference>
<evidence type="ECO:0000256" key="1">
    <source>
        <dbReference type="SAM" id="SignalP"/>
    </source>
</evidence>
<reference evidence="4 5" key="1">
    <citation type="submission" date="2017-06" db="EMBL/GenBank/DDBJ databases">
        <title>Ant-infecting Ophiocordyceps genomes reveal a high diversity of potential behavioral manipulation genes and a possible major role for enterotoxins.</title>
        <authorList>
            <person name="De Bekker C."/>
            <person name="Evans H.C."/>
            <person name="Brachmann A."/>
            <person name="Hughes D.P."/>
        </authorList>
    </citation>
    <scope>NUCLEOTIDE SEQUENCE [LARGE SCALE GENOMIC DNA]</scope>
    <source>
        <strain evidence="4 5">Map16</strain>
    </source>
</reference>
<dbReference type="SUPFAM" id="SSF48208">
    <property type="entry name" value="Six-hairpin glycosidases"/>
    <property type="match status" value="1"/>
</dbReference>
<feature type="signal peptide" evidence="1">
    <location>
        <begin position="1"/>
        <end position="21"/>
    </location>
</feature>
<evidence type="ECO:0000259" key="3">
    <source>
        <dbReference type="Pfam" id="PF17168"/>
    </source>
</evidence>
<dbReference type="Pfam" id="PF17168">
    <property type="entry name" value="DUF5127"/>
    <property type="match status" value="1"/>
</dbReference>
<dbReference type="InterPro" id="IPR052743">
    <property type="entry name" value="Glutaminase_GtaA"/>
</dbReference>
<evidence type="ECO:0000313" key="5">
    <source>
        <dbReference type="Proteomes" id="UP000226431"/>
    </source>
</evidence>
<dbReference type="PANTHER" id="PTHR31987:SF1">
    <property type="entry name" value="GLUTAMINASE A"/>
    <property type="match status" value="1"/>
</dbReference>
<dbReference type="Proteomes" id="UP000226431">
    <property type="component" value="Unassembled WGS sequence"/>
</dbReference>
<gene>
    <name evidence="4" type="ORF">CDD80_590</name>
</gene>
<evidence type="ECO:0008006" key="6">
    <source>
        <dbReference type="Google" id="ProtNLM"/>
    </source>
</evidence>
<sequence>MKFVKLAAAAVLTVLGREAEADSQFFPARPPAAPLAVRSPFLNVWLNGQPNGGRHGYLPGQWPRFWTESVQGWQGYVRVDGKAFNWMGDAPVKAPNVDQVSLEYTSTKTTFIMNVDGKVQLKAEFLSPVYPDDLRRQSITSSYLQVSARSLDGRPHNVQIYCDVSGEWASGDTSAVIQWESGTRDNVRYHKFHRKDQQVFKDINEIASWGNWYWATGNQDGVTTEIGADNYVRNMFVRDGRLRDQVDPKHRAIRDNWPVFAFARDLKDVTGSWKDTLFTIGYTQDDAINFQGKEAQPRAVPSLWRSFHREDQLVSIFYKDYNYAVQYSRSLDDRINRDSQAVAGSAGKNYATMTTLAVRQVFGALGFTGTQQQPLVFLKEISSNSDIQTVDVIFPAFPILLYLNPDLLRYMLDPLLENGRTHYPNNYAQHDLGRYPVALGHPKGDDEQMPLEECGNMVIMMLAYAQRKRDNGYLAANWDLLDKWAQYLVQDAKIPANQLSTDDFAGHLANQTNLALKGIIALEAMSRIAGSTGHAEQQKRYGDTARDYLRFWQQHAINTRANPRHTMLQYDSPDSYGLLYNIYSDKVLNLNFVPQSVYDMQSDFYLSVQKRFGVILDTRGTLTKLDWEMFSAAVAKEPTRNMFINKIADWINQTPTWRAFTDLYDTGSGGYPSAGLQFTARPVQGGVFSLLALRT</sequence>
<dbReference type="EMBL" id="NJES01001183">
    <property type="protein sequence ID" value="PHH67709.1"/>
    <property type="molecule type" value="Genomic_DNA"/>
</dbReference>
<dbReference type="InterPro" id="IPR008928">
    <property type="entry name" value="6-hairpin_glycosidase_sf"/>
</dbReference>
<proteinExistence type="predicted"/>
<dbReference type="AlphaFoldDB" id="A0A2C5XCV0"/>
<keyword evidence="5" id="KW-1185">Reference proteome</keyword>
<evidence type="ECO:0000259" key="2">
    <source>
        <dbReference type="Pfam" id="PF16335"/>
    </source>
</evidence>
<feature type="domain" description="Glutaminase A N-terminal" evidence="3">
    <location>
        <begin position="107"/>
        <end position="338"/>
    </location>
</feature>
<name>A0A2C5XCV0_9HYPO</name>
<feature type="domain" description="Glutaminase A central" evidence="2">
    <location>
        <begin position="347"/>
        <end position="691"/>
    </location>
</feature>